<evidence type="ECO:0000256" key="1">
    <source>
        <dbReference type="ARBA" id="ARBA00004196"/>
    </source>
</evidence>
<proteinExistence type="inferred from homology"/>
<organism evidence="6">
    <name type="scientific">Thermus tengchongensis</name>
    <dbReference type="NCBI Taxonomy" id="1214928"/>
    <lineage>
        <taxon>Bacteria</taxon>
        <taxon>Thermotogati</taxon>
        <taxon>Deinococcota</taxon>
        <taxon>Deinococci</taxon>
        <taxon>Thermales</taxon>
        <taxon>Thermaceae</taxon>
        <taxon>Thermus</taxon>
    </lineage>
</organism>
<dbReference type="AlphaFoldDB" id="A0A7V4A1I2"/>
<dbReference type="Gene3D" id="3.40.190.10">
    <property type="entry name" value="Periplasmic binding protein-like II"/>
    <property type="match status" value="1"/>
</dbReference>
<evidence type="ECO:0000256" key="5">
    <source>
        <dbReference type="SAM" id="SignalP"/>
    </source>
</evidence>
<accession>A0A7V4A1I2</accession>
<protein>
    <submittedName>
        <fullName evidence="6">Sugar ABC transporter substrate-binding protein</fullName>
    </submittedName>
</protein>
<name>A0A7V4A1I2_9DEIN</name>
<feature type="signal peptide" evidence="5">
    <location>
        <begin position="1"/>
        <end position="22"/>
    </location>
</feature>
<dbReference type="EMBL" id="DTCX01000322">
    <property type="protein sequence ID" value="HGL50092.1"/>
    <property type="molecule type" value="Genomic_DNA"/>
</dbReference>
<evidence type="ECO:0000256" key="2">
    <source>
        <dbReference type="ARBA" id="ARBA00008520"/>
    </source>
</evidence>
<dbReference type="PANTHER" id="PTHR43649:SF31">
    <property type="entry name" value="SN-GLYCEROL-3-PHOSPHATE-BINDING PERIPLASMIC PROTEIN UGPB"/>
    <property type="match status" value="1"/>
</dbReference>
<dbReference type="Pfam" id="PF13416">
    <property type="entry name" value="SBP_bac_8"/>
    <property type="match status" value="1"/>
</dbReference>
<reference evidence="6" key="1">
    <citation type="journal article" date="2020" name="mSystems">
        <title>Genome- and Community-Level Interaction Insights into Carbon Utilization and Element Cycling Functions of Hydrothermarchaeota in Hydrothermal Sediment.</title>
        <authorList>
            <person name="Zhou Z."/>
            <person name="Liu Y."/>
            <person name="Xu W."/>
            <person name="Pan J."/>
            <person name="Luo Z.H."/>
            <person name="Li M."/>
        </authorList>
    </citation>
    <scope>NUCLEOTIDE SEQUENCE [LARGE SCALE GENOMIC DNA]</scope>
    <source>
        <strain evidence="7">SpSt-611</strain>
        <strain evidence="6">SpSt-679</strain>
    </source>
</reference>
<comment type="caution">
    <text evidence="6">The sequence shown here is derived from an EMBL/GenBank/DDBJ whole genome shotgun (WGS) entry which is preliminary data.</text>
</comment>
<dbReference type="EMBL" id="DTAB01000463">
    <property type="protein sequence ID" value="HGN86115.1"/>
    <property type="molecule type" value="Genomic_DNA"/>
</dbReference>
<evidence type="ECO:0000256" key="3">
    <source>
        <dbReference type="ARBA" id="ARBA00022448"/>
    </source>
</evidence>
<dbReference type="InterPro" id="IPR006059">
    <property type="entry name" value="SBP"/>
</dbReference>
<keyword evidence="3" id="KW-0813">Transport</keyword>
<evidence type="ECO:0000313" key="6">
    <source>
        <dbReference type="EMBL" id="HGL50092.1"/>
    </source>
</evidence>
<keyword evidence="4 5" id="KW-0732">Signal</keyword>
<dbReference type="InterPro" id="IPR050490">
    <property type="entry name" value="Bact_solute-bd_prot1"/>
</dbReference>
<gene>
    <name evidence="7" type="ORF">ENT80_08145</name>
    <name evidence="6" type="ORF">ENU54_05790</name>
</gene>
<comment type="similarity">
    <text evidence="2">Belongs to the bacterial solute-binding protein 1 family.</text>
</comment>
<dbReference type="SUPFAM" id="SSF53850">
    <property type="entry name" value="Periplasmic binding protein-like II"/>
    <property type="match status" value="1"/>
</dbReference>
<dbReference type="PANTHER" id="PTHR43649">
    <property type="entry name" value="ARABINOSE-BINDING PROTEIN-RELATED"/>
    <property type="match status" value="1"/>
</dbReference>
<feature type="chain" id="PRO_5036213237" evidence="5">
    <location>
        <begin position="23"/>
        <end position="414"/>
    </location>
</feature>
<comment type="subcellular location">
    <subcellularLocation>
        <location evidence="1">Cell envelope</location>
    </subcellularLocation>
</comment>
<dbReference type="GO" id="GO:0030313">
    <property type="term" value="C:cell envelope"/>
    <property type="evidence" value="ECO:0007669"/>
    <property type="project" value="UniProtKB-SubCell"/>
</dbReference>
<evidence type="ECO:0000313" key="7">
    <source>
        <dbReference type="EMBL" id="HGN86115.1"/>
    </source>
</evidence>
<sequence>MRKMVWLAVMAASAALAQVQYATWDGTRQKVDERLLKAFTEATGIQVAYNLVPWGTYWQKASAMVAGGSTFDVMWMNLDNFPFYASQRALSPIPLSQEARGLLPKGALDLYTVRGQVLGLPLGPQVVTVYINRKLFQERGVPIPKDTWTFEEMREAARKLTFTRPDGKKVWGINAMDLQIDSEYGMAFYYSNGGTGIIRRVGDRYEANLDEAFRDTAKKLLDLIYVDKVSPGPQDSTLQGYQLFQAGQMGIYVLGSWMTEVWKGSPELDWAFAPLPVMKRGLEPVGVYSVHALVVPAASRNKEGAYRLAEWYTTSAQAQRMVAGAGLMPTLADRYRSTYLQALPGRNGEVVFRQLPRMVVRHADVRNLSNLPEVLDALYNAMNLAWTGNLPLDKALDKARADMNALLRNSKPLW</sequence>
<dbReference type="CDD" id="cd13585">
    <property type="entry name" value="PBP2_TMBP_like"/>
    <property type="match status" value="1"/>
</dbReference>
<evidence type="ECO:0000256" key="4">
    <source>
        <dbReference type="ARBA" id="ARBA00022729"/>
    </source>
</evidence>